<evidence type="ECO:0000256" key="3">
    <source>
        <dbReference type="ARBA" id="ARBA00022741"/>
    </source>
</evidence>
<comment type="similarity">
    <text evidence="1">Belongs to the ATP-dependent AMP-binding enzyme family.</text>
</comment>
<evidence type="ECO:0000313" key="6">
    <source>
        <dbReference type="Proteomes" id="UP000663832"/>
    </source>
</evidence>
<dbReference type="GO" id="GO:0005759">
    <property type="term" value="C:mitochondrial matrix"/>
    <property type="evidence" value="ECO:0007669"/>
    <property type="project" value="TreeGrafter"/>
</dbReference>
<name>A0A815BJW4_9BILA</name>
<accession>A0A815BJW4</accession>
<reference evidence="5" key="1">
    <citation type="submission" date="2021-02" db="EMBL/GenBank/DDBJ databases">
        <authorList>
            <person name="Nowell W R."/>
        </authorList>
    </citation>
    <scope>NUCLEOTIDE SEQUENCE</scope>
</reference>
<dbReference type="AlphaFoldDB" id="A0A815BJW4"/>
<dbReference type="GO" id="GO:0006637">
    <property type="term" value="P:acyl-CoA metabolic process"/>
    <property type="evidence" value="ECO:0007669"/>
    <property type="project" value="TreeGrafter"/>
</dbReference>
<dbReference type="Proteomes" id="UP000663832">
    <property type="component" value="Unassembled WGS sequence"/>
</dbReference>
<gene>
    <name evidence="5" type="ORF">QVE165_LOCUS29569</name>
</gene>
<keyword evidence="4" id="KW-0067">ATP-binding</keyword>
<evidence type="ECO:0000313" key="5">
    <source>
        <dbReference type="EMBL" id="CAF1270597.1"/>
    </source>
</evidence>
<protein>
    <recommendedName>
        <fullName evidence="7">AMP-dependent synthetase/ligase domain-containing protein</fullName>
    </recommendedName>
</protein>
<dbReference type="GO" id="GO:0004321">
    <property type="term" value="F:fatty-acyl-CoA synthase activity"/>
    <property type="evidence" value="ECO:0007669"/>
    <property type="project" value="TreeGrafter"/>
</dbReference>
<keyword evidence="2" id="KW-0436">Ligase</keyword>
<sequence length="392" mass="45757">MMKIRIIRCFSTRVIVDKWFKALQSPTHNEQQSELGQCIEYTLQQDPTIHYNLIKDIIHRWTIEQPKTNALWTNQINNNESQKLTFNDINIQSSHFASILTGNEFNLTPGKSVLVYLPYSSKERILIELACLQSDLVFCSYDLKYLSENDIRQQIRTLAVDCIITNVDHLDMIMHCTYNSLRPLKKGLINHSSISKPLPIGWHSLMHNINNNGLRIGSIQSPKGCLRHLTNDRPIDQYSQSRFAIMQLLTAYWLNMNKPPSLIWIKNTHNKISLAPWLLGSTIFHKETDNIETILKTFENYPIDTFCASQSNYQMLDKQQQQQLQNNIQLKQLFSVEPIVDPIIKTRWHSLTNLHIQDDFPDSNNKSDTKSYLTSFKYKQLENTHETNQHRT</sequence>
<dbReference type="InterPro" id="IPR042099">
    <property type="entry name" value="ANL_N_sf"/>
</dbReference>
<dbReference type="PANTHER" id="PTHR43605:SF10">
    <property type="entry name" value="ACYL-COA SYNTHETASE MEDIUM CHAIN FAMILY MEMBER 3"/>
    <property type="match status" value="1"/>
</dbReference>
<evidence type="ECO:0008006" key="7">
    <source>
        <dbReference type="Google" id="ProtNLM"/>
    </source>
</evidence>
<proteinExistence type="inferred from homology"/>
<keyword evidence="3" id="KW-0547">Nucleotide-binding</keyword>
<evidence type="ECO:0000256" key="4">
    <source>
        <dbReference type="ARBA" id="ARBA00022840"/>
    </source>
</evidence>
<dbReference type="InterPro" id="IPR051087">
    <property type="entry name" value="Mitochondrial_ACSM"/>
</dbReference>
<dbReference type="PANTHER" id="PTHR43605">
    <property type="entry name" value="ACYL-COENZYME A SYNTHETASE"/>
    <property type="match status" value="1"/>
</dbReference>
<dbReference type="GO" id="GO:0006633">
    <property type="term" value="P:fatty acid biosynthetic process"/>
    <property type="evidence" value="ECO:0007669"/>
    <property type="project" value="TreeGrafter"/>
</dbReference>
<dbReference type="OrthoDB" id="6614653at2759"/>
<keyword evidence="6" id="KW-1185">Reference proteome</keyword>
<dbReference type="SUPFAM" id="SSF56801">
    <property type="entry name" value="Acetyl-CoA synthetase-like"/>
    <property type="match status" value="1"/>
</dbReference>
<dbReference type="Gene3D" id="3.40.50.12780">
    <property type="entry name" value="N-terminal domain of ligase-like"/>
    <property type="match status" value="1"/>
</dbReference>
<dbReference type="GO" id="GO:0015645">
    <property type="term" value="F:fatty acid ligase activity"/>
    <property type="evidence" value="ECO:0007669"/>
    <property type="project" value="TreeGrafter"/>
</dbReference>
<organism evidence="5 6">
    <name type="scientific">Adineta steineri</name>
    <dbReference type="NCBI Taxonomy" id="433720"/>
    <lineage>
        <taxon>Eukaryota</taxon>
        <taxon>Metazoa</taxon>
        <taxon>Spiralia</taxon>
        <taxon>Gnathifera</taxon>
        <taxon>Rotifera</taxon>
        <taxon>Eurotatoria</taxon>
        <taxon>Bdelloidea</taxon>
        <taxon>Adinetida</taxon>
        <taxon>Adinetidae</taxon>
        <taxon>Adineta</taxon>
    </lineage>
</organism>
<comment type="caution">
    <text evidence="5">The sequence shown here is derived from an EMBL/GenBank/DDBJ whole genome shotgun (WGS) entry which is preliminary data.</text>
</comment>
<dbReference type="GO" id="GO:0005524">
    <property type="term" value="F:ATP binding"/>
    <property type="evidence" value="ECO:0007669"/>
    <property type="project" value="UniProtKB-KW"/>
</dbReference>
<dbReference type="EMBL" id="CAJNOM010000238">
    <property type="protein sequence ID" value="CAF1270597.1"/>
    <property type="molecule type" value="Genomic_DNA"/>
</dbReference>
<evidence type="ECO:0000256" key="1">
    <source>
        <dbReference type="ARBA" id="ARBA00006432"/>
    </source>
</evidence>
<evidence type="ECO:0000256" key="2">
    <source>
        <dbReference type="ARBA" id="ARBA00022598"/>
    </source>
</evidence>